<dbReference type="SUPFAM" id="SSF48452">
    <property type="entry name" value="TPR-like"/>
    <property type="match status" value="1"/>
</dbReference>
<name>A0A8J7IFQ9_9FLAO</name>
<feature type="domain" description="SusD-like N-terminal" evidence="8">
    <location>
        <begin position="80"/>
        <end position="208"/>
    </location>
</feature>
<organism evidence="9 10">
    <name type="scientific">Snuella sedimenti</name>
    <dbReference type="NCBI Taxonomy" id="2798802"/>
    <lineage>
        <taxon>Bacteria</taxon>
        <taxon>Pseudomonadati</taxon>
        <taxon>Bacteroidota</taxon>
        <taxon>Flavobacteriia</taxon>
        <taxon>Flavobacteriales</taxon>
        <taxon>Flavobacteriaceae</taxon>
        <taxon>Snuella</taxon>
    </lineage>
</organism>
<evidence type="ECO:0000259" key="7">
    <source>
        <dbReference type="Pfam" id="PF07980"/>
    </source>
</evidence>
<feature type="signal peptide" evidence="6">
    <location>
        <begin position="1"/>
        <end position="21"/>
    </location>
</feature>
<dbReference type="Pfam" id="PF07980">
    <property type="entry name" value="SusD_RagB"/>
    <property type="match status" value="1"/>
</dbReference>
<dbReference type="Proteomes" id="UP000610931">
    <property type="component" value="Unassembled WGS sequence"/>
</dbReference>
<reference evidence="9" key="1">
    <citation type="submission" date="2020-12" db="EMBL/GenBank/DDBJ databases">
        <title>Snuella sp. nov., isolated from sediment in Incheon.</title>
        <authorList>
            <person name="Kim W."/>
        </authorList>
    </citation>
    <scope>NUCLEOTIDE SEQUENCE</scope>
    <source>
        <strain evidence="9">CAU 1569</strain>
    </source>
</reference>
<evidence type="ECO:0000256" key="2">
    <source>
        <dbReference type="ARBA" id="ARBA00006275"/>
    </source>
</evidence>
<dbReference type="InterPro" id="IPR012944">
    <property type="entry name" value="SusD_RagB_dom"/>
</dbReference>
<dbReference type="InterPro" id="IPR033985">
    <property type="entry name" value="SusD-like_N"/>
</dbReference>
<keyword evidence="5" id="KW-0998">Cell outer membrane</keyword>
<feature type="chain" id="PRO_5035323812" evidence="6">
    <location>
        <begin position="22"/>
        <end position="572"/>
    </location>
</feature>
<dbReference type="InterPro" id="IPR011990">
    <property type="entry name" value="TPR-like_helical_dom_sf"/>
</dbReference>
<evidence type="ECO:0000256" key="4">
    <source>
        <dbReference type="ARBA" id="ARBA00023136"/>
    </source>
</evidence>
<accession>A0A8J7IFQ9</accession>
<feature type="domain" description="RagB/SusD" evidence="7">
    <location>
        <begin position="267"/>
        <end position="572"/>
    </location>
</feature>
<evidence type="ECO:0000313" key="10">
    <source>
        <dbReference type="Proteomes" id="UP000610931"/>
    </source>
</evidence>
<evidence type="ECO:0000313" key="9">
    <source>
        <dbReference type="EMBL" id="MBJ6366993.1"/>
    </source>
</evidence>
<evidence type="ECO:0000256" key="1">
    <source>
        <dbReference type="ARBA" id="ARBA00004442"/>
    </source>
</evidence>
<evidence type="ECO:0000256" key="6">
    <source>
        <dbReference type="SAM" id="SignalP"/>
    </source>
</evidence>
<sequence length="572" mass="64730">MKKQIYKIAFLLLLIVNSCTELDLVPLDAPTTAPFISKIQFREGLNEGYRLFQWEKDESANGVDDDFQRRDALDGIKAGTISAEDGRAAGRWKDKYKGISRLISVKKQIENQNGTLSDSEAKTFLGEANFFIASFWSYLITHYGDVPFFEEELTVDEAFEIGRTNKTEILQKIYAYYDNAIANLPVSYSGFQYATKGAAMAMKARIALYMGDHEIAAEAAQDCMDLNEYALHPDYGELFLSGTKTSDELIFYIPRSDALGVNRNDNLPDFIPRIHGGWGAKQPTWELLASYECVDGLPIDESPLFDPRNPFKNRDPRCLATIVPFGSLEDGDGLLPSDGSNFMSIEYTPHPERLEVFDYNTGQMRYNHDTRSNKTFASYNGLLWKKFIDETWKAPRTAENNHIVIRYADVLLMYAESKIELDEIDASVLAAINEVRDRAYAGSNYSNPAVTTTDQAKLRYIVRNERRAEFANEGLRYMDLIRWRLAEKALTGHTYGMANIGTIIEDVVEPGLWFWGMTPQLDEDGIANFDPLVEAGLARTLNETNFPVRQYLWPIPSSDALLNPNLGQNEGY</sequence>
<evidence type="ECO:0000256" key="3">
    <source>
        <dbReference type="ARBA" id="ARBA00022729"/>
    </source>
</evidence>
<evidence type="ECO:0000256" key="5">
    <source>
        <dbReference type="ARBA" id="ARBA00023237"/>
    </source>
</evidence>
<evidence type="ECO:0000259" key="8">
    <source>
        <dbReference type="Pfam" id="PF14322"/>
    </source>
</evidence>
<proteinExistence type="inferred from homology"/>
<comment type="subcellular location">
    <subcellularLocation>
        <location evidence="1">Cell outer membrane</location>
    </subcellularLocation>
</comment>
<keyword evidence="4" id="KW-0472">Membrane</keyword>
<protein>
    <submittedName>
        <fullName evidence="9">RagB/SusD family nutrient uptake outer membrane protein</fullName>
    </submittedName>
</protein>
<dbReference type="EMBL" id="JAELVQ010000002">
    <property type="protein sequence ID" value="MBJ6366993.1"/>
    <property type="molecule type" value="Genomic_DNA"/>
</dbReference>
<keyword evidence="3 6" id="KW-0732">Signal</keyword>
<comment type="caution">
    <text evidence="9">The sequence shown here is derived from an EMBL/GenBank/DDBJ whole genome shotgun (WGS) entry which is preliminary data.</text>
</comment>
<comment type="similarity">
    <text evidence="2">Belongs to the SusD family.</text>
</comment>
<dbReference type="Gene3D" id="1.25.40.390">
    <property type="match status" value="1"/>
</dbReference>
<keyword evidence="10" id="KW-1185">Reference proteome</keyword>
<dbReference type="AlphaFoldDB" id="A0A8J7IFQ9"/>
<dbReference type="Pfam" id="PF14322">
    <property type="entry name" value="SusD-like_3"/>
    <property type="match status" value="1"/>
</dbReference>
<dbReference type="GO" id="GO:0009279">
    <property type="term" value="C:cell outer membrane"/>
    <property type="evidence" value="ECO:0007669"/>
    <property type="project" value="UniProtKB-SubCell"/>
</dbReference>
<gene>
    <name evidence="9" type="ORF">JF259_02720</name>
</gene>
<dbReference type="RefSeq" id="WP_199113047.1">
    <property type="nucleotide sequence ID" value="NZ_JAELVQ010000002.1"/>
</dbReference>